<evidence type="ECO:0000313" key="3">
    <source>
        <dbReference type="Proteomes" id="UP000567293"/>
    </source>
</evidence>
<feature type="transmembrane region" description="Helical" evidence="1">
    <location>
        <begin position="76"/>
        <end position="98"/>
    </location>
</feature>
<name>A0A7V8NLV8_9BACT</name>
<feature type="transmembrane region" description="Helical" evidence="1">
    <location>
        <begin position="110"/>
        <end position="131"/>
    </location>
</feature>
<comment type="caution">
    <text evidence="2">The sequence shown here is derived from an EMBL/GenBank/DDBJ whole genome shotgun (WGS) entry which is preliminary data.</text>
</comment>
<evidence type="ECO:0000313" key="2">
    <source>
        <dbReference type="EMBL" id="MBA0083502.1"/>
    </source>
</evidence>
<feature type="transmembrane region" description="Helical" evidence="1">
    <location>
        <begin position="51"/>
        <end position="70"/>
    </location>
</feature>
<protein>
    <recommendedName>
        <fullName evidence="4">Glycosyltransferase RgtA/B/C/D-like domain-containing protein</fullName>
    </recommendedName>
</protein>
<keyword evidence="1" id="KW-0472">Membrane</keyword>
<accession>A0A7V8NLV8</accession>
<organism evidence="2 3">
    <name type="scientific">Candidatus Acidiferrum panamense</name>
    <dbReference type="NCBI Taxonomy" id="2741543"/>
    <lineage>
        <taxon>Bacteria</taxon>
        <taxon>Pseudomonadati</taxon>
        <taxon>Acidobacteriota</taxon>
        <taxon>Terriglobia</taxon>
        <taxon>Candidatus Acidiferrales</taxon>
        <taxon>Candidatus Acidiferrum</taxon>
    </lineage>
</organism>
<dbReference type="Proteomes" id="UP000567293">
    <property type="component" value="Unassembled WGS sequence"/>
</dbReference>
<dbReference type="AlphaFoldDB" id="A0A7V8NLV8"/>
<keyword evidence="3" id="KW-1185">Reference proteome</keyword>
<keyword evidence="1" id="KW-1133">Transmembrane helix</keyword>
<evidence type="ECO:0000256" key="1">
    <source>
        <dbReference type="SAM" id="Phobius"/>
    </source>
</evidence>
<reference evidence="2" key="1">
    <citation type="submission" date="2020-06" db="EMBL/GenBank/DDBJ databases">
        <title>Legume-microbial interactions unlock mineral nutrients during tropical forest succession.</title>
        <authorList>
            <person name="Epihov D.Z."/>
        </authorList>
    </citation>
    <scope>NUCLEOTIDE SEQUENCE [LARGE SCALE GENOMIC DNA]</scope>
    <source>
        <strain evidence="2">Pan2503</strain>
    </source>
</reference>
<feature type="transmembrane region" description="Helical" evidence="1">
    <location>
        <begin position="143"/>
        <end position="163"/>
    </location>
</feature>
<keyword evidence="1" id="KW-0812">Transmembrane</keyword>
<feature type="non-terminal residue" evidence="2">
    <location>
        <position position="1"/>
    </location>
</feature>
<proteinExistence type="predicted"/>
<gene>
    <name evidence="2" type="ORF">HRJ53_00745</name>
</gene>
<sequence length="278" mass="31174">PWTVVFLWSSVHGAIGLFRTRFAPESTWYLTGWAGFCLLFFSLSRSKLPGYILPALPALVLILAHSLTAVRSIPSWLLRVALWLFSLLLFVPLAFIEFLSPHFSRGNPRFVTGVCVIVALIGAANLLLAFFARPVSKKEFLPLRAGTCVVPILAAAILAYYIAPSFFKFDPSGKTLARQLQSQNIPLGELAVGWMNRGQHYGMNFYLHEEIKDWNQDSLGKEYVLTDVPLCRNLTPVPFACEPVPFNEEQTGVFLYHILMGRSRQGPRSDDGKVQKKE</sequence>
<evidence type="ECO:0008006" key="4">
    <source>
        <dbReference type="Google" id="ProtNLM"/>
    </source>
</evidence>
<dbReference type="EMBL" id="JACDQQ010000075">
    <property type="protein sequence ID" value="MBA0083502.1"/>
    <property type="molecule type" value="Genomic_DNA"/>
</dbReference>